<comment type="subcellular location">
    <subcellularLocation>
        <location evidence="1">Membrane</location>
        <topology evidence="1">Multi-pass membrane protein</topology>
    </subcellularLocation>
</comment>
<feature type="transmembrane region" description="Helical" evidence="5">
    <location>
        <begin position="113"/>
        <end position="136"/>
    </location>
</feature>
<keyword evidence="2 5" id="KW-0812">Transmembrane</keyword>
<protein>
    <submittedName>
        <fullName evidence="7">FUSC family protein</fullName>
    </submittedName>
</protein>
<feature type="transmembrane region" description="Helical" evidence="5">
    <location>
        <begin position="307"/>
        <end position="328"/>
    </location>
</feature>
<feature type="domain" description="Integral membrane bound transporter" evidence="6">
    <location>
        <begin position="226"/>
        <end position="350"/>
    </location>
</feature>
<organism evidence="7 8">
    <name type="scientific">Arthrobacter halodurans</name>
    <dbReference type="NCBI Taxonomy" id="516699"/>
    <lineage>
        <taxon>Bacteria</taxon>
        <taxon>Bacillati</taxon>
        <taxon>Actinomycetota</taxon>
        <taxon>Actinomycetes</taxon>
        <taxon>Micrococcales</taxon>
        <taxon>Micrococcaceae</taxon>
        <taxon>Arthrobacter</taxon>
    </lineage>
</organism>
<dbReference type="InterPro" id="IPR049453">
    <property type="entry name" value="Memb_transporter_dom"/>
</dbReference>
<feature type="transmembrane region" description="Helical" evidence="5">
    <location>
        <begin position="59"/>
        <end position="75"/>
    </location>
</feature>
<dbReference type="RefSeq" id="WP_373972164.1">
    <property type="nucleotide sequence ID" value="NZ_JBHDLJ010000007.1"/>
</dbReference>
<feature type="transmembrane region" description="Helical" evidence="5">
    <location>
        <begin position="87"/>
        <end position="107"/>
    </location>
</feature>
<evidence type="ECO:0000256" key="3">
    <source>
        <dbReference type="ARBA" id="ARBA00022989"/>
    </source>
</evidence>
<dbReference type="Pfam" id="PF13515">
    <property type="entry name" value="FUSC_2"/>
    <property type="match status" value="1"/>
</dbReference>
<keyword evidence="8" id="KW-1185">Reference proteome</keyword>
<reference evidence="7 8" key="1">
    <citation type="submission" date="2024-09" db="EMBL/GenBank/DDBJ databases">
        <authorList>
            <person name="Salinas-Garcia M.A."/>
            <person name="Prieme A."/>
        </authorList>
    </citation>
    <scope>NUCLEOTIDE SEQUENCE [LARGE SCALE GENOMIC DNA]</scope>
    <source>
        <strain evidence="7 8">DSM 21081</strain>
    </source>
</reference>
<comment type="caution">
    <text evidence="7">The sequence shown here is derived from an EMBL/GenBank/DDBJ whole genome shotgun (WGS) entry which is preliminary data.</text>
</comment>
<feature type="transmembrane region" description="Helical" evidence="5">
    <location>
        <begin position="266"/>
        <end position="295"/>
    </location>
</feature>
<evidence type="ECO:0000313" key="8">
    <source>
        <dbReference type="Proteomes" id="UP001575652"/>
    </source>
</evidence>
<evidence type="ECO:0000256" key="4">
    <source>
        <dbReference type="ARBA" id="ARBA00023136"/>
    </source>
</evidence>
<accession>A0ABV4UMV2</accession>
<proteinExistence type="predicted"/>
<feature type="transmembrane region" description="Helical" evidence="5">
    <location>
        <begin position="36"/>
        <end position="53"/>
    </location>
</feature>
<name>A0ABV4UMV2_9MICC</name>
<sequence length="376" mass="39508">MPRDDSPRSSRGTGGRRSLRFTALFALAPGERDHRVAFRAALGVFLPLVALIAIDRLDLAVFAIFGAFTGVYGRVEGHRNRLEAQLRAGALFWVVILGAWLSSARLVDHASGWGPWAVVGLTTAVAWSCSLATAYLRIRPAGSLFHIFAFAAIASQPRLPPLGEAMSATSATMLLAVAIGLASWLPPRSRTPWRRVRTPAAPTDHRAVWLDSVGYLLGAGIAGTVATLLSPAWSTEHTYWAMVAAVVPLVGRTTRHRVVRGVHRILGTIAGLAVMAVIVLAAPSPWVAALVIGLMQFGAEMLITRNYFWAQVFVTPLALVGTSLAAGFGPGLLRDRMLETLVGAAVGVCVVLAGSAWGGRAGKPGAPAAGNPAGPG</sequence>
<dbReference type="Proteomes" id="UP001575652">
    <property type="component" value="Unassembled WGS sequence"/>
</dbReference>
<dbReference type="EMBL" id="JBHDLJ010000007">
    <property type="protein sequence ID" value="MFB0834991.1"/>
    <property type="molecule type" value="Genomic_DNA"/>
</dbReference>
<evidence type="ECO:0000256" key="2">
    <source>
        <dbReference type="ARBA" id="ARBA00022692"/>
    </source>
</evidence>
<gene>
    <name evidence="7" type="ORF">ACETWP_10370</name>
</gene>
<evidence type="ECO:0000259" key="6">
    <source>
        <dbReference type="Pfam" id="PF13515"/>
    </source>
</evidence>
<evidence type="ECO:0000256" key="1">
    <source>
        <dbReference type="ARBA" id="ARBA00004141"/>
    </source>
</evidence>
<evidence type="ECO:0000313" key="7">
    <source>
        <dbReference type="EMBL" id="MFB0834991.1"/>
    </source>
</evidence>
<evidence type="ECO:0000256" key="5">
    <source>
        <dbReference type="SAM" id="Phobius"/>
    </source>
</evidence>
<feature type="transmembrane region" description="Helical" evidence="5">
    <location>
        <begin position="143"/>
        <end position="159"/>
    </location>
</feature>
<feature type="transmembrane region" description="Helical" evidence="5">
    <location>
        <begin position="237"/>
        <end position="254"/>
    </location>
</feature>
<feature type="transmembrane region" description="Helical" evidence="5">
    <location>
        <begin position="165"/>
        <end position="186"/>
    </location>
</feature>
<keyword evidence="3 5" id="KW-1133">Transmembrane helix</keyword>
<feature type="transmembrane region" description="Helical" evidence="5">
    <location>
        <begin position="207"/>
        <end position="231"/>
    </location>
</feature>
<keyword evidence="4 5" id="KW-0472">Membrane</keyword>
<feature type="transmembrane region" description="Helical" evidence="5">
    <location>
        <begin position="340"/>
        <end position="358"/>
    </location>
</feature>